<dbReference type="CDD" id="cd02947">
    <property type="entry name" value="TRX_family"/>
    <property type="match status" value="1"/>
</dbReference>
<evidence type="ECO:0000256" key="1">
    <source>
        <dbReference type="ARBA" id="ARBA00008987"/>
    </source>
</evidence>
<keyword evidence="4" id="KW-1015">Disulfide bond</keyword>
<evidence type="ECO:0000256" key="4">
    <source>
        <dbReference type="ARBA" id="ARBA00023157"/>
    </source>
</evidence>
<evidence type="ECO:0000256" key="5">
    <source>
        <dbReference type="ARBA" id="ARBA00023284"/>
    </source>
</evidence>
<keyword evidence="7" id="KW-0732">Signal</keyword>
<keyword evidence="2" id="KW-0813">Transport</keyword>
<organism evidence="9 10">
    <name type="scientific">Parabacteroides faecis</name>
    <dbReference type="NCBI Taxonomy" id="1217282"/>
    <lineage>
        <taxon>Bacteria</taxon>
        <taxon>Pseudomonadati</taxon>
        <taxon>Bacteroidota</taxon>
        <taxon>Bacteroidia</taxon>
        <taxon>Bacteroidales</taxon>
        <taxon>Tannerellaceae</taxon>
        <taxon>Parabacteroides</taxon>
    </lineage>
</organism>
<dbReference type="InterPro" id="IPR036249">
    <property type="entry name" value="Thioredoxin-like_sf"/>
</dbReference>
<name>A0ABR6KQP4_9BACT</name>
<dbReference type="Proteomes" id="UP000533637">
    <property type="component" value="Unassembled WGS sequence"/>
</dbReference>
<dbReference type="PANTHER" id="PTHR45663">
    <property type="entry name" value="GEO12009P1"/>
    <property type="match status" value="1"/>
</dbReference>
<feature type="domain" description="Thioredoxin" evidence="8">
    <location>
        <begin position="20"/>
        <end position="154"/>
    </location>
</feature>
<dbReference type="NCBIfam" id="TIGR01068">
    <property type="entry name" value="thioredoxin"/>
    <property type="match status" value="1"/>
</dbReference>
<dbReference type="SUPFAM" id="SSF52833">
    <property type="entry name" value="Thioredoxin-like"/>
    <property type="match status" value="1"/>
</dbReference>
<feature type="chain" id="PRO_5045675607" description="Thioredoxin" evidence="7">
    <location>
        <begin position="24"/>
        <end position="157"/>
    </location>
</feature>
<dbReference type="Gene3D" id="3.40.30.10">
    <property type="entry name" value="Glutaredoxin"/>
    <property type="match status" value="1"/>
</dbReference>
<dbReference type="PRINTS" id="PR00421">
    <property type="entry name" value="THIOREDOXIN"/>
</dbReference>
<keyword evidence="5" id="KW-0676">Redox-active center</keyword>
<protein>
    <recommendedName>
        <fullName evidence="6">Thioredoxin</fullName>
    </recommendedName>
</protein>
<comment type="similarity">
    <text evidence="1">Belongs to the thioredoxin family.</text>
</comment>
<comment type="caution">
    <text evidence="9">The sequence shown here is derived from an EMBL/GenBank/DDBJ whole genome shotgun (WGS) entry which is preliminary data.</text>
</comment>
<feature type="signal peptide" evidence="7">
    <location>
        <begin position="1"/>
        <end position="23"/>
    </location>
</feature>
<dbReference type="InterPro" id="IPR005746">
    <property type="entry name" value="Thioredoxin"/>
</dbReference>
<dbReference type="EMBL" id="JACHOC010000008">
    <property type="protein sequence ID" value="MBB4623835.1"/>
    <property type="molecule type" value="Genomic_DNA"/>
</dbReference>
<gene>
    <name evidence="9" type="ORF">GGQ57_003759</name>
</gene>
<evidence type="ECO:0000256" key="6">
    <source>
        <dbReference type="NCBIfam" id="TIGR01068"/>
    </source>
</evidence>
<evidence type="ECO:0000256" key="7">
    <source>
        <dbReference type="SAM" id="SignalP"/>
    </source>
</evidence>
<dbReference type="PROSITE" id="PS51352">
    <property type="entry name" value="THIOREDOXIN_2"/>
    <property type="match status" value="1"/>
</dbReference>
<evidence type="ECO:0000256" key="3">
    <source>
        <dbReference type="ARBA" id="ARBA00022982"/>
    </source>
</evidence>
<dbReference type="PANTHER" id="PTHR45663:SF11">
    <property type="entry name" value="GEO12009P1"/>
    <property type="match status" value="1"/>
</dbReference>
<proteinExistence type="inferred from homology"/>
<accession>A0ABR6KQP4</accession>
<dbReference type="PROSITE" id="PS51257">
    <property type="entry name" value="PROKAR_LIPOPROTEIN"/>
    <property type="match status" value="1"/>
</dbReference>
<keyword evidence="10" id="KW-1185">Reference proteome</keyword>
<evidence type="ECO:0000313" key="10">
    <source>
        <dbReference type="Proteomes" id="UP000533637"/>
    </source>
</evidence>
<evidence type="ECO:0000256" key="2">
    <source>
        <dbReference type="ARBA" id="ARBA00022448"/>
    </source>
</evidence>
<reference evidence="9 10" key="1">
    <citation type="submission" date="2020-08" db="EMBL/GenBank/DDBJ databases">
        <title>Genomic Encyclopedia of Type Strains, Phase IV (KMG-IV): sequencing the most valuable type-strain genomes for metagenomic binning, comparative biology and taxonomic classification.</title>
        <authorList>
            <person name="Goeker M."/>
        </authorList>
    </citation>
    <scope>NUCLEOTIDE SEQUENCE [LARGE SCALE GENOMIC DNA]</scope>
    <source>
        <strain evidence="9 10">DSM 102983</strain>
    </source>
</reference>
<dbReference type="InterPro" id="IPR013766">
    <property type="entry name" value="Thioredoxin_domain"/>
</dbReference>
<dbReference type="InterPro" id="IPR017937">
    <property type="entry name" value="Thioredoxin_CS"/>
</dbReference>
<sequence length="157" mass="17410">MRKLKDLFLISVVLLLVSCSMSAKSDKNETGGVAAQGEVVVLNKADFLTKVYNYEKNQSEWVYEGTKPCIVDFYADWCGPCKKVSPILKELAGEYKNDIIIYKINVDNEKELAAAFGIQSIPTLLFIPAKGKPQIAQGALSKEQFVEQINGFLLGKK</sequence>
<keyword evidence="3" id="KW-0249">Electron transport</keyword>
<evidence type="ECO:0000313" key="9">
    <source>
        <dbReference type="EMBL" id="MBB4623835.1"/>
    </source>
</evidence>
<dbReference type="Pfam" id="PF00085">
    <property type="entry name" value="Thioredoxin"/>
    <property type="match status" value="1"/>
</dbReference>
<dbReference type="RefSeq" id="WP_122354041.1">
    <property type="nucleotide sequence ID" value="NZ_BMPB01000020.1"/>
</dbReference>
<evidence type="ECO:0000259" key="8">
    <source>
        <dbReference type="PROSITE" id="PS51352"/>
    </source>
</evidence>
<dbReference type="PROSITE" id="PS00194">
    <property type="entry name" value="THIOREDOXIN_1"/>
    <property type="match status" value="1"/>
</dbReference>